<protein>
    <submittedName>
        <fullName evidence="2">Uncharacterized protein</fullName>
    </submittedName>
</protein>
<dbReference type="InterPro" id="IPR019734">
    <property type="entry name" value="TPR_rpt"/>
</dbReference>
<dbReference type="InterPro" id="IPR011990">
    <property type="entry name" value="TPR-like_helical_dom_sf"/>
</dbReference>
<sequence length="239" mass="27467">MTEGVYHTSSSLWIGAGATRRKSISKRYWYASEGTEGNVYVQLLTSNLTPVGGKRVVDRDEFEEEYVFEPNLLALDAKSVNVGAEQLELQLQETEAVNALLAQVPTHSAKTTGLKQEEEEAVEKFDKGMTMLRGGYLKQGRRILLAVPEKDVPWKPRHKHLFNDFGKRLRKVQEPEIALKHYLKAIELSPNDDHLCYNIARVYYDLRKMSDCKRWLHRALVENPKLEPAQKFLQAIKNR</sequence>
<dbReference type="Proteomes" id="UP000184694">
    <property type="component" value="Unassembled WGS sequence"/>
</dbReference>
<gene>
    <name evidence="2" type="ORF">SAMN02745161_2772</name>
</gene>
<dbReference type="OrthoDB" id="5469953at2"/>
<dbReference type="RefSeq" id="WP_074217517.1">
    <property type="nucleotide sequence ID" value="NZ_FSRG01000006.1"/>
</dbReference>
<feature type="repeat" description="TPR" evidence="1">
    <location>
        <begin position="159"/>
        <end position="192"/>
    </location>
</feature>
<dbReference type="SUPFAM" id="SSF48452">
    <property type="entry name" value="TPR-like"/>
    <property type="match status" value="1"/>
</dbReference>
<organism evidence="2 3">
    <name type="scientific">Halodesulfovibrio marinisediminis DSM 17456</name>
    <dbReference type="NCBI Taxonomy" id="1121457"/>
    <lineage>
        <taxon>Bacteria</taxon>
        <taxon>Pseudomonadati</taxon>
        <taxon>Thermodesulfobacteriota</taxon>
        <taxon>Desulfovibrionia</taxon>
        <taxon>Desulfovibrionales</taxon>
        <taxon>Desulfovibrionaceae</taxon>
        <taxon>Halodesulfovibrio</taxon>
    </lineage>
</organism>
<dbReference type="Gene3D" id="1.25.40.10">
    <property type="entry name" value="Tetratricopeptide repeat domain"/>
    <property type="match status" value="1"/>
</dbReference>
<proteinExistence type="predicted"/>
<evidence type="ECO:0000313" key="3">
    <source>
        <dbReference type="Proteomes" id="UP000184694"/>
    </source>
</evidence>
<keyword evidence="3" id="KW-1185">Reference proteome</keyword>
<dbReference type="STRING" id="1121457.SAMN02745161_2772"/>
<name>A0A1N6IHW7_9BACT</name>
<dbReference type="AlphaFoldDB" id="A0A1N6IHW7"/>
<reference evidence="3" key="1">
    <citation type="submission" date="2016-11" db="EMBL/GenBank/DDBJ databases">
        <authorList>
            <person name="Varghese N."/>
            <person name="Submissions S."/>
        </authorList>
    </citation>
    <scope>NUCLEOTIDE SEQUENCE [LARGE SCALE GENOMIC DNA]</scope>
    <source>
        <strain evidence="3">DSM 17456</strain>
    </source>
</reference>
<evidence type="ECO:0000313" key="2">
    <source>
        <dbReference type="EMBL" id="SIO31617.1"/>
    </source>
</evidence>
<keyword evidence="1" id="KW-0802">TPR repeat</keyword>
<dbReference type="EMBL" id="FSRG01000006">
    <property type="protein sequence ID" value="SIO31617.1"/>
    <property type="molecule type" value="Genomic_DNA"/>
</dbReference>
<accession>A0A1N6IHW7</accession>
<evidence type="ECO:0000256" key="1">
    <source>
        <dbReference type="PROSITE-ProRule" id="PRU00339"/>
    </source>
</evidence>
<dbReference type="PROSITE" id="PS50005">
    <property type="entry name" value="TPR"/>
    <property type="match status" value="1"/>
</dbReference>